<evidence type="ECO:0000313" key="1">
    <source>
        <dbReference type="EMBL" id="XAG21926.1"/>
    </source>
</evidence>
<dbReference type="SUPFAM" id="SSF53335">
    <property type="entry name" value="S-adenosyl-L-methionine-dependent methyltransferases"/>
    <property type="match status" value="1"/>
</dbReference>
<reference evidence="1" key="1">
    <citation type="submission" date="2022-03" db="EMBL/GenBank/DDBJ databases">
        <title>Sea Food Isolates.</title>
        <authorList>
            <person name="Li c."/>
        </authorList>
    </citation>
    <scope>NUCLEOTIDE SEQUENCE</scope>
    <source>
        <strain evidence="1">19PA01SH03</strain>
    </source>
</reference>
<name>A0AAU6SPJ4_UNCXX</name>
<keyword evidence="1" id="KW-0808">Transferase</keyword>
<dbReference type="GO" id="GO:0008168">
    <property type="term" value="F:methyltransferase activity"/>
    <property type="evidence" value="ECO:0007669"/>
    <property type="project" value="UniProtKB-KW"/>
</dbReference>
<dbReference type="PANTHER" id="PTHR43861:SF1">
    <property type="entry name" value="TRANS-ACONITATE 2-METHYLTRANSFERASE"/>
    <property type="match status" value="1"/>
</dbReference>
<dbReference type="PANTHER" id="PTHR43861">
    <property type="entry name" value="TRANS-ACONITATE 2-METHYLTRANSFERASE-RELATED"/>
    <property type="match status" value="1"/>
</dbReference>
<keyword evidence="1" id="KW-0489">Methyltransferase</keyword>
<dbReference type="EMBL" id="CP095338">
    <property type="protein sequence ID" value="XAG21926.1"/>
    <property type="molecule type" value="Genomic_DNA"/>
</dbReference>
<dbReference type="GO" id="GO:0032259">
    <property type="term" value="P:methylation"/>
    <property type="evidence" value="ECO:0007669"/>
    <property type="project" value="UniProtKB-KW"/>
</dbReference>
<dbReference type="AlphaFoldDB" id="A0AAU6SPJ4"/>
<gene>
    <name evidence="1" type="ORF">MRN70_03655</name>
</gene>
<dbReference type="Pfam" id="PF13489">
    <property type="entry name" value="Methyltransf_23"/>
    <property type="match status" value="1"/>
</dbReference>
<proteinExistence type="predicted"/>
<accession>A0AAU6SPJ4</accession>
<protein>
    <submittedName>
        <fullName evidence="1">Class I SAM-dependent methyltransferase</fullName>
    </submittedName>
</protein>
<sequence length="192" mass="21228">MSIDFYNQHAAQFFSSTVDIDASSLLKPFLDYLPDGGYILDAGCGSGRDSKHLIELGYQVQAFDASPALAGLAQTLIKQPVTVATFLEFQTDLHFDGIWACASLLHVPRPLLTQTFAHLAAMLKSGGAFYCSFKYGQDEVIRDGRSFTNCDESLLCELLTDVPLSIEKLWITQDLRAGRETEQWLNAILLKA</sequence>
<dbReference type="InterPro" id="IPR029063">
    <property type="entry name" value="SAM-dependent_MTases_sf"/>
</dbReference>
<dbReference type="CDD" id="cd02440">
    <property type="entry name" value="AdoMet_MTases"/>
    <property type="match status" value="1"/>
</dbReference>
<dbReference type="Gene3D" id="3.40.50.150">
    <property type="entry name" value="Vaccinia Virus protein VP39"/>
    <property type="match status" value="1"/>
</dbReference>
<organism evidence="1">
    <name type="scientific">bacterium 19PA01SH03</name>
    <dbReference type="NCBI Taxonomy" id="2920705"/>
    <lineage>
        <taxon>Bacteria</taxon>
    </lineage>
</organism>